<evidence type="ECO:0000256" key="2">
    <source>
        <dbReference type="SAM" id="Phobius"/>
    </source>
</evidence>
<dbReference type="Proteomes" id="UP001500954">
    <property type="component" value="Unassembled WGS sequence"/>
</dbReference>
<dbReference type="EMBL" id="BAABCY010000063">
    <property type="protein sequence ID" value="GAA3573036.1"/>
    <property type="molecule type" value="Genomic_DNA"/>
</dbReference>
<evidence type="ECO:0008006" key="5">
    <source>
        <dbReference type="Google" id="ProtNLM"/>
    </source>
</evidence>
<keyword evidence="2" id="KW-0472">Membrane</keyword>
<keyword evidence="2" id="KW-1133">Transmembrane helix</keyword>
<protein>
    <recommendedName>
        <fullName evidence="5">Outer membrane protein beta-barrel domain-containing protein</fullName>
    </recommendedName>
</protein>
<proteinExistence type="predicted"/>
<evidence type="ECO:0000313" key="3">
    <source>
        <dbReference type="EMBL" id="GAA3573036.1"/>
    </source>
</evidence>
<keyword evidence="4" id="KW-1185">Reference proteome</keyword>
<feature type="compositionally biased region" description="Basic and acidic residues" evidence="1">
    <location>
        <begin position="112"/>
        <end position="122"/>
    </location>
</feature>
<feature type="region of interest" description="Disordered" evidence="1">
    <location>
        <begin position="88"/>
        <end position="132"/>
    </location>
</feature>
<name>A0ABP6XWS2_9FLAO</name>
<comment type="caution">
    <text evidence="3">The sequence shown here is derived from an EMBL/GenBank/DDBJ whole genome shotgun (WGS) entry which is preliminary data.</text>
</comment>
<keyword evidence="2" id="KW-0812">Transmembrane</keyword>
<organism evidence="3 4">
    <name type="scientific">Snuella lapsa</name>
    <dbReference type="NCBI Taxonomy" id="870481"/>
    <lineage>
        <taxon>Bacteria</taxon>
        <taxon>Pseudomonadati</taxon>
        <taxon>Bacteroidota</taxon>
        <taxon>Flavobacteriia</taxon>
        <taxon>Flavobacteriales</taxon>
        <taxon>Flavobacteriaceae</taxon>
        <taxon>Snuella</taxon>
    </lineage>
</organism>
<feature type="region of interest" description="Disordered" evidence="1">
    <location>
        <begin position="194"/>
        <end position="220"/>
    </location>
</feature>
<accession>A0ABP6XWS2</accession>
<feature type="compositionally biased region" description="Polar residues" evidence="1">
    <location>
        <begin position="90"/>
        <end position="100"/>
    </location>
</feature>
<evidence type="ECO:0000256" key="1">
    <source>
        <dbReference type="SAM" id="MobiDB-lite"/>
    </source>
</evidence>
<evidence type="ECO:0000313" key="4">
    <source>
        <dbReference type="Proteomes" id="UP001500954"/>
    </source>
</evidence>
<feature type="transmembrane region" description="Helical" evidence="2">
    <location>
        <begin position="46"/>
        <end position="68"/>
    </location>
</feature>
<gene>
    <name evidence="3" type="ORF">GCM10022395_22870</name>
</gene>
<sequence length="483" mass="53383">MGDKKHIDRLFQERFKDFEVAPSDAVWKHIEAQLDKKKKKQRIIPIWWRYAGIAALLLLLPTVGMIYFNQDKAIPENQVVDTEEIPLINNEDTNTPNNFDGSEGIANDSESISDKEGIKRETPLQPSNNTTPLSESAIAEIAPPNNKDNHIASALVSNAKNKTVIADHVKKDDPKYTDPLITIDKAKDIFNKQSQDNTGIISSEKKDDNKTNNKSNQNPLTIDEALEATKNIIEKEEHLNRWRIAPNAAPVYFSSLGEGSSIDPQFNNNSKSGELNMSYGITASYAINRKLSIRSGVNKVNLGYNTNNIAVIQTIGINANSKLLQNVATTPNNTLNNSPEADMSFISNESLSASKRPGTLTETSNTSINQALGFIEVPLEIEYALSDKKLGVNIIGGFSSFFLSSNKIYTETEGAKSLLGEATNLNKISYSANLGLGLNYKISKKIDLGLEPMFKYQINTFNNTSGNFKPYFIGVYTGFAIKF</sequence>
<dbReference type="RefSeq" id="WP_345006236.1">
    <property type="nucleotide sequence ID" value="NZ_BAABCY010000063.1"/>
</dbReference>
<reference evidence="4" key="1">
    <citation type="journal article" date="2019" name="Int. J. Syst. Evol. Microbiol.">
        <title>The Global Catalogue of Microorganisms (GCM) 10K type strain sequencing project: providing services to taxonomists for standard genome sequencing and annotation.</title>
        <authorList>
            <consortium name="The Broad Institute Genomics Platform"/>
            <consortium name="The Broad Institute Genome Sequencing Center for Infectious Disease"/>
            <person name="Wu L."/>
            <person name="Ma J."/>
        </authorList>
    </citation>
    <scope>NUCLEOTIDE SEQUENCE [LARGE SCALE GENOMIC DNA]</scope>
    <source>
        <strain evidence="4">JCM 17111</strain>
    </source>
</reference>